<evidence type="ECO:0000313" key="5">
    <source>
        <dbReference type="Proteomes" id="UP001596044"/>
    </source>
</evidence>
<keyword evidence="5" id="KW-1185">Reference proteome</keyword>
<reference evidence="5" key="1">
    <citation type="journal article" date="2019" name="Int. J. Syst. Evol. Microbiol.">
        <title>The Global Catalogue of Microorganisms (GCM) 10K type strain sequencing project: providing services to taxonomists for standard genome sequencing and annotation.</title>
        <authorList>
            <consortium name="The Broad Institute Genomics Platform"/>
            <consortium name="The Broad Institute Genome Sequencing Center for Infectious Disease"/>
            <person name="Wu L."/>
            <person name="Ma J."/>
        </authorList>
    </citation>
    <scope>NUCLEOTIDE SEQUENCE [LARGE SCALE GENOMIC DNA]</scope>
    <source>
        <strain evidence="5">KACC 11904</strain>
    </source>
</reference>
<dbReference type="NCBIfam" id="TIGR00350">
    <property type="entry name" value="lytR_cpsA_psr"/>
    <property type="match status" value="1"/>
</dbReference>
<gene>
    <name evidence="4" type="ORF">ACFPOG_07545</name>
</gene>
<dbReference type="InterPro" id="IPR050922">
    <property type="entry name" value="LytR/CpsA/Psr_CW_biosynth"/>
</dbReference>
<keyword evidence="2" id="KW-1133">Transmembrane helix</keyword>
<comment type="caution">
    <text evidence="4">The sequence shown here is derived from an EMBL/GenBank/DDBJ whole genome shotgun (WGS) entry which is preliminary data.</text>
</comment>
<keyword evidence="2" id="KW-0472">Membrane</keyword>
<name>A0ABW0K4B4_9BACL</name>
<sequence>MKHTARVFSRRHTLWALIVFVGLILASASIYAIYLYNKMNDTIDRIAAPAASSPTGTKPLQTGAVANLTPVTKPMFDKPLTFLLTAVDERAGSEGSLNTDVMMLFSVDPTTRQATVVSIPRDLEVTAEQSGFSDSHKVNYFYAYYYNQSKDTALSETKKLFSNLYNVPIDYMAVINFDGFRQLIDSLGGMTIDVDMDMKYEDVSDGTNIHLSKGVQHLNGKQVLDFIRYRKSNLGTAESSDLVRNEREQQVLNQLLDQLTSLNGVSAWGKVLDIAGNSVKSDIPADDLRTMTLAYKTLKPQEVNYIHLDGEWESPYVVVKQEDLDQAFAALRTQSPDSIDRLPQTN</sequence>
<dbReference type="Pfam" id="PF03816">
    <property type="entry name" value="LytR_cpsA_psr"/>
    <property type="match status" value="1"/>
</dbReference>
<dbReference type="EMBL" id="JBHSMJ010000009">
    <property type="protein sequence ID" value="MFC5448109.1"/>
    <property type="molecule type" value="Genomic_DNA"/>
</dbReference>
<protein>
    <submittedName>
        <fullName evidence="4">LCP family protein</fullName>
    </submittedName>
</protein>
<evidence type="ECO:0000256" key="1">
    <source>
        <dbReference type="ARBA" id="ARBA00006068"/>
    </source>
</evidence>
<evidence type="ECO:0000259" key="3">
    <source>
        <dbReference type="Pfam" id="PF03816"/>
    </source>
</evidence>
<dbReference type="Gene3D" id="3.40.630.190">
    <property type="entry name" value="LCP protein"/>
    <property type="match status" value="1"/>
</dbReference>
<accession>A0ABW0K4B4</accession>
<keyword evidence="2" id="KW-0812">Transmembrane</keyword>
<evidence type="ECO:0000256" key="2">
    <source>
        <dbReference type="SAM" id="Phobius"/>
    </source>
</evidence>
<feature type="domain" description="Cell envelope-related transcriptional attenuator" evidence="3">
    <location>
        <begin position="98"/>
        <end position="260"/>
    </location>
</feature>
<dbReference type="RefSeq" id="WP_270881305.1">
    <property type="nucleotide sequence ID" value="NZ_JAQFVF010000048.1"/>
</dbReference>
<dbReference type="PANTHER" id="PTHR33392:SF6">
    <property type="entry name" value="POLYISOPRENYL-TEICHOIC ACID--PEPTIDOGLYCAN TEICHOIC ACID TRANSFERASE TAGU"/>
    <property type="match status" value="1"/>
</dbReference>
<dbReference type="PANTHER" id="PTHR33392">
    <property type="entry name" value="POLYISOPRENYL-TEICHOIC ACID--PEPTIDOGLYCAN TEICHOIC ACID TRANSFERASE TAGU"/>
    <property type="match status" value="1"/>
</dbReference>
<organism evidence="4 5">
    <name type="scientific">Paenibacillus aestuarii</name>
    <dbReference type="NCBI Taxonomy" id="516965"/>
    <lineage>
        <taxon>Bacteria</taxon>
        <taxon>Bacillati</taxon>
        <taxon>Bacillota</taxon>
        <taxon>Bacilli</taxon>
        <taxon>Bacillales</taxon>
        <taxon>Paenibacillaceae</taxon>
        <taxon>Paenibacillus</taxon>
    </lineage>
</organism>
<evidence type="ECO:0000313" key="4">
    <source>
        <dbReference type="EMBL" id="MFC5448109.1"/>
    </source>
</evidence>
<comment type="similarity">
    <text evidence="1">Belongs to the LytR/CpsA/Psr (LCP) family.</text>
</comment>
<dbReference type="Proteomes" id="UP001596044">
    <property type="component" value="Unassembled WGS sequence"/>
</dbReference>
<feature type="transmembrane region" description="Helical" evidence="2">
    <location>
        <begin position="12"/>
        <end position="36"/>
    </location>
</feature>
<proteinExistence type="inferred from homology"/>
<dbReference type="InterPro" id="IPR004474">
    <property type="entry name" value="LytR_CpsA_psr"/>
</dbReference>